<accession>A0ABR4MPC3</accession>
<feature type="transmembrane region" description="Helical" evidence="7">
    <location>
        <begin position="358"/>
        <end position="376"/>
    </location>
</feature>
<evidence type="ECO:0000259" key="8">
    <source>
        <dbReference type="PROSITE" id="PS50850"/>
    </source>
</evidence>
<proteinExistence type="predicted"/>
<dbReference type="InterPro" id="IPR036259">
    <property type="entry name" value="MFS_trans_sf"/>
</dbReference>
<dbReference type="Gene3D" id="1.20.1250.20">
    <property type="entry name" value="MFS general substrate transporter like domains"/>
    <property type="match status" value="2"/>
</dbReference>
<evidence type="ECO:0000256" key="1">
    <source>
        <dbReference type="ARBA" id="ARBA00004141"/>
    </source>
</evidence>
<evidence type="ECO:0000313" key="10">
    <source>
        <dbReference type="Proteomes" id="UP001610728"/>
    </source>
</evidence>
<dbReference type="PANTHER" id="PTHR43791:SF48">
    <property type="entry name" value="TRANSPORTER, PUTATIVE (AFU_ORTHOLOGUE AFUA_4G01000)-RELATED"/>
    <property type="match status" value="1"/>
</dbReference>
<keyword evidence="3 7" id="KW-0812">Transmembrane</keyword>
<evidence type="ECO:0000256" key="5">
    <source>
        <dbReference type="ARBA" id="ARBA00023136"/>
    </source>
</evidence>
<protein>
    <submittedName>
        <fullName evidence="9">Transporter</fullName>
    </submittedName>
</protein>
<feature type="domain" description="Major facilitator superfamily (MFS) profile" evidence="8">
    <location>
        <begin position="54"/>
        <end position="475"/>
    </location>
</feature>
<evidence type="ECO:0000256" key="6">
    <source>
        <dbReference type="SAM" id="MobiDB-lite"/>
    </source>
</evidence>
<keyword evidence="2" id="KW-0813">Transport</keyword>
<reference evidence="9 10" key="1">
    <citation type="submission" date="2020-05" db="EMBL/GenBank/DDBJ databases">
        <title>Ceratocystis lukuohia genome.</title>
        <authorList>
            <person name="Harrington T.C."/>
            <person name="Kim K."/>
            <person name="Mayers C.G."/>
        </authorList>
    </citation>
    <scope>NUCLEOTIDE SEQUENCE [LARGE SCALE GENOMIC DNA]</scope>
    <source>
        <strain evidence="9 10">C4212</strain>
    </source>
</reference>
<feature type="region of interest" description="Disordered" evidence="6">
    <location>
        <begin position="1"/>
        <end position="38"/>
    </location>
</feature>
<feature type="transmembrane region" description="Helical" evidence="7">
    <location>
        <begin position="382"/>
        <end position="405"/>
    </location>
</feature>
<feature type="transmembrane region" description="Helical" evidence="7">
    <location>
        <begin position="286"/>
        <end position="313"/>
    </location>
</feature>
<dbReference type="InterPro" id="IPR020846">
    <property type="entry name" value="MFS_dom"/>
</dbReference>
<dbReference type="Pfam" id="PF07690">
    <property type="entry name" value="MFS_1"/>
    <property type="match status" value="1"/>
</dbReference>
<keyword evidence="10" id="KW-1185">Reference proteome</keyword>
<feature type="transmembrane region" description="Helical" evidence="7">
    <location>
        <begin position="157"/>
        <end position="174"/>
    </location>
</feature>
<evidence type="ECO:0000256" key="2">
    <source>
        <dbReference type="ARBA" id="ARBA00022448"/>
    </source>
</evidence>
<comment type="subcellular location">
    <subcellularLocation>
        <location evidence="1">Membrane</location>
        <topology evidence="1">Multi-pass membrane protein</topology>
    </subcellularLocation>
</comment>
<feature type="transmembrane region" description="Helical" evidence="7">
    <location>
        <begin position="221"/>
        <end position="241"/>
    </location>
</feature>
<evidence type="ECO:0000256" key="4">
    <source>
        <dbReference type="ARBA" id="ARBA00022989"/>
    </source>
</evidence>
<feature type="transmembrane region" description="Helical" evidence="7">
    <location>
        <begin position="57"/>
        <end position="77"/>
    </location>
</feature>
<feature type="compositionally biased region" description="Basic and acidic residues" evidence="6">
    <location>
        <begin position="21"/>
        <end position="34"/>
    </location>
</feature>
<keyword evidence="4 7" id="KW-1133">Transmembrane helix</keyword>
<dbReference type="SUPFAM" id="SSF103473">
    <property type="entry name" value="MFS general substrate transporter"/>
    <property type="match status" value="1"/>
</dbReference>
<feature type="transmembrane region" description="Helical" evidence="7">
    <location>
        <begin position="126"/>
        <end position="145"/>
    </location>
</feature>
<feature type="transmembrane region" description="Helical" evidence="7">
    <location>
        <begin position="186"/>
        <end position="209"/>
    </location>
</feature>
<organism evidence="9 10">
    <name type="scientific">Ceratocystis lukuohia</name>
    <dbReference type="NCBI Taxonomy" id="2019550"/>
    <lineage>
        <taxon>Eukaryota</taxon>
        <taxon>Fungi</taxon>
        <taxon>Dikarya</taxon>
        <taxon>Ascomycota</taxon>
        <taxon>Pezizomycotina</taxon>
        <taxon>Sordariomycetes</taxon>
        <taxon>Hypocreomycetidae</taxon>
        <taxon>Microascales</taxon>
        <taxon>Ceratocystidaceae</taxon>
        <taxon>Ceratocystis</taxon>
    </lineage>
</organism>
<dbReference type="GeneID" id="98116307"/>
<dbReference type="PROSITE" id="PS50850">
    <property type="entry name" value="MFS"/>
    <property type="match status" value="1"/>
</dbReference>
<name>A0ABR4MPC3_9PEZI</name>
<feature type="transmembrane region" description="Helical" evidence="7">
    <location>
        <begin position="97"/>
        <end position="119"/>
    </location>
</feature>
<keyword evidence="5 7" id="KW-0472">Membrane</keyword>
<evidence type="ECO:0000313" key="9">
    <source>
        <dbReference type="EMBL" id="KAL2890132.1"/>
    </source>
</evidence>
<comment type="caution">
    <text evidence="9">The sequence shown here is derived from an EMBL/GenBank/DDBJ whole genome shotgun (WGS) entry which is preliminary data.</text>
</comment>
<feature type="compositionally biased region" description="Polar residues" evidence="6">
    <location>
        <begin position="1"/>
        <end position="19"/>
    </location>
</feature>
<feature type="transmembrane region" description="Helical" evidence="7">
    <location>
        <begin position="333"/>
        <end position="351"/>
    </location>
</feature>
<dbReference type="EMBL" id="JABSNW010000002">
    <property type="protein sequence ID" value="KAL2890132.1"/>
    <property type="molecule type" value="Genomic_DNA"/>
</dbReference>
<evidence type="ECO:0000256" key="7">
    <source>
        <dbReference type="SAM" id="Phobius"/>
    </source>
</evidence>
<feature type="transmembrane region" description="Helical" evidence="7">
    <location>
        <begin position="450"/>
        <end position="470"/>
    </location>
</feature>
<dbReference type="PANTHER" id="PTHR43791">
    <property type="entry name" value="PERMEASE-RELATED"/>
    <property type="match status" value="1"/>
</dbReference>
<evidence type="ECO:0000256" key="3">
    <source>
        <dbReference type="ARBA" id="ARBA00022692"/>
    </source>
</evidence>
<dbReference type="Proteomes" id="UP001610728">
    <property type="component" value="Unassembled WGS sequence"/>
</dbReference>
<dbReference type="InterPro" id="IPR011701">
    <property type="entry name" value="MFS"/>
</dbReference>
<feature type="transmembrane region" description="Helical" evidence="7">
    <location>
        <begin position="417"/>
        <end position="438"/>
    </location>
</feature>
<dbReference type="RefSeq" id="XP_070861312.1">
    <property type="nucleotide sequence ID" value="XM_071006685.1"/>
</dbReference>
<gene>
    <name evidence="9" type="ORF">HOO65_020674</name>
</gene>
<sequence>MGTNVRTLATENSDSSSIQGRDMDPKREATRNSHDGAPVSIDPKAEARLLMKLDLQVCNLASMFLGPGQTLIFLSAISGNARIAGMDEDLKMVGYDFNVILTCFYISYILFEVPSNILCKHFGPGWYIPSITIAFGLVSICNAWVNTVSQACGVRFLLGMFEAGMFPGIAYYLSRWYRSSELTFRLGLYVVTAPLAGAFGGLLASAILTMDGFGSFHRWRMLFAIEGIITCVLGLAAFFTMTDRPETATWLTAEEKAIISARLAAERLNNTEVLDKMSKSKLMAGMINPVILITSFVFLLNTITVSGIVFFIPTIVRSLYPDSSTVVIQLRTVPPYVVGAFFTVTISYISWKINRRQILLILSCPLTMVGFAIFLGSTDHQVLYVATFFVCSSTFALGSLTNSTVSANVVTDTARAAAIGFNVMTGSIGGLISTWSYLQSDWPKYTIGNGLNMAVSSLAFIVTTLTLIWMKSDNKKRDGRNIDAELAGRSPEELSKLEWRHPAWRWKP</sequence>